<dbReference type="InterPro" id="IPR037401">
    <property type="entry name" value="SnoaL-like"/>
</dbReference>
<dbReference type="Pfam" id="PF13577">
    <property type="entry name" value="SnoaL_4"/>
    <property type="match status" value="1"/>
</dbReference>
<proteinExistence type="predicted"/>
<dbReference type="SUPFAM" id="SSF54427">
    <property type="entry name" value="NTF2-like"/>
    <property type="match status" value="1"/>
</dbReference>
<dbReference type="RefSeq" id="WP_150613939.1">
    <property type="nucleotide sequence ID" value="NZ_CABPRU010000008.1"/>
</dbReference>
<dbReference type="InterPro" id="IPR032710">
    <property type="entry name" value="NTF2-like_dom_sf"/>
</dbReference>
<protein>
    <recommendedName>
        <fullName evidence="1">SnoaL-like domain-containing protein</fullName>
    </recommendedName>
</protein>
<evidence type="ECO:0000313" key="3">
    <source>
        <dbReference type="Proteomes" id="UP000334380"/>
    </source>
</evidence>
<dbReference type="EMBL" id="CABPRU010000008">
    <property type="protein sequence ID" value="VVE25767.1"/>
    <property type="molecule type" value="Genomic_DNA"/>
</dbReference>
<reference evidence="2 3" key="1">
    <citation type="submission" date="2019-08" db="EMBL/GenBank/DDBJ databases">
        <authorList>
            <person name="Peeters C."/>
        </authorList>
    </citation>
    <scope>NUCLEOTIDE SEQUENCE [LARGE SCALE GENOMIC DNA]</scope>
    <source>
        <strain evidence="2 3">LMG 31013</strain>
    </source>
</reference>
<organism evidence="2 3">
    <name type="scientific">Pandoraea terrigena</name>
    <dbReference type="NCBI Taxonomy" id="2508292"/>
    <lineage>
        <taxon>Bacteria</taxon>
        <taxon>Pseudomonadati</taxon>
        <taxon>Pseudomonadota</taxon>
        <taxon>Betaproteobacteria</taxon>
        <taxon>Burkholderiales</taxon>
        <taxon>Burkholderiaceae</taxon>
        <taxon>Pandoraea</taxon>
    </lineage>
</organism>
<evidence type="ECO:0000313" key="2">
    <source>
        <dbReference type="EMBL" id="VVE25767.1"/>
    </source>
</evidence>
<dbReference type="AlphaFoldDB" id="A0A5E4WLE0"/>
<keyword evidence="3" id="KW-1185">Reference proteome</keyword>
<evidence type="ECO:0000259" key="1">
    <source>
        <dbReference type="Pfam" id="PF13577"/>
    </source>
</evidence>
<gene>
    <name evidence="2" type="ORF">PTE31013_03406</name>
</gene>
<accession>A0A5E4WLE0</accession>
<dbReference type="Proteomes" id="UP000334380">
    <property type="component" value="Unassembled WGS sequence"/>
</dbReference>
<dbReference type="Gene3D" id="3.10.450.50">
    <property type="match status" value="1"/>
</dbReference>
<name>A0A5E4WLE0_9BURK</name>
<dbReference type="OrthoDB" id="2860904at2"/>
<sequence length="169" mass="19243">MTIQSVSTKDVPGAGSVPPTLQRLADELEIIQLRGRYCDLLDSKRWREFVDLFTEDGVFDGIDRVVGKQDIFRFFSEVVPTIADGFWHFCTNGTVMIDGDHAEGRIAMLYLSFGQGRSFVSAGHYDDVLVRTERGWRFCSRKIEFYFYNELKDGFNMASAGRQSARLTS</sequence>
<feature type="domain" description="SnoaL-like" evidence="1">
    <location>
        <begin position="22"/>
        <end position="142"/>
    </location>
</feature>